<organism evidence="2">
    <name type="scientific">Tanacetum cinerariifolium</name>
    <name type="common">Dalmatian daisy</name>
    <name type="synonym">Chrysanthemum cinerariifolium</name>
    <dbReference type="NCBI Taxonomy" id="118510"/>
    <lineage>
        <taxon>Eukaryota</taxon>
        <taxon>Viridiplantae</taxon>
        <taxon>Streptophyta</taxon>
        <taxon>Embryophyta</taxon>
        <taxon>Tracheophyta</taxon>
        <taxon>Spermatophyta</taxon>
        <taxon>Magnoliopsida</taxon>
        <taxon>eudicotyledons</taxon>
        <taxon>Gunneridae</taxon>
        <taxon>Pentapetalae</taxon>
        <taxon>asterids</taxon>
        <taxon>campanulids</taxon>
        <taxon>Asterales</taxon>
        <taxon>Asteraceae</taxon>
        <taxon>Asteroideae</taxon>
        <taxon>Anthemideae</taxon>
        <taxon>Anthemidinae</taxon>
        <taxon>Tanacetum</taxon>
    </lineage>
</organism>
<dbReference type="EMBL" id="BKCJ010385710">
    <property type="protein sequence ID" value="GFA20771.1"/>
    <property type="molecule type" value="Genomic_DNA"/>
</dbReference>
<feature type="region of interest" description="Disordered" evidence="1">
    <location>
        <begin position="131"/>
        <end position="152"/>
    </location>
</feature>
<dbReference type="AlphaFoldDB" id="A0A699JB92"/>
<protein>
    <submittedName>
        <fullName evidence="2">Uncharacterized protein</fullName>
    </submittedName>
</protein>
<feature type="region of interest" description="Disordered" evidence="1">
    <location>
        <begin position="28"/>
        <end position="52"/>
    </location>
</feature>
<accession>A0A699JB92</accession>
<name>A0A699JB92_TANCI</name>
<reference evidence="2" key="1">
    <citation type="journal article" date="2019" name="Sci. Rep.">
        <title>Draft genome of Tanacetum cinerariifolium, the natural source of mosquito coil.</title>
        <authorList>
            <person name="Yamashiro T."/>
            <person name="Shiraishi A."/>
            <person name="Satake H."/>
            <person name="Nakayama K."/>
        </authorList>
    </citation>
    <scope>NUCLEOTIDE SEQUENCE</scope>
</reference>
<evidence type="ECO:0000313" key="2">
    <source>
        <dbReference type="EMBL" id="GFA20771.1"/>
    </source>
</evidence>
<gene>
    <name evidence="2" type="ORF">Tci_592743</name>
</gene>
<feature type="compositionally biased region" description="Polar residues" evidence="1">
    <location>
        <begin position="28"/>
        <end position="37"/>
    </location>
</feature>
<feature type="compositionally biased region" description="Polar residues" evidence="1">
    <location>
        <begin position="131"/>
        <end position="140"/>
    </location>
</feature>
<evidence type="ECO:0000256" key="1">
    <source>
        <dbReference type="SAM" id="MobiDB-lite"/>
    </source>
</evidence>
<proteinExistence type="predicted"/>
<sequence length="182" mass="20940">MTNFADFSKSDPLYDQEAQENYTQMTNFTDLPKSDSLNGRKQEKSKGLVGNVKKQKRLRKRGKWAKKDSVCDFERVTVCDCDKRGDRARVAYLKDEIEALRYEYDCLVVFKDGCDGDGNYVSFDVRTQFGNKKGASSGNEPDQMDHVSGVNDDDLDVEEDYYEDEYSDSKYVSIQRPAFYVT</sequence>
<comment type="caution">
    <text evidence="2">The sequence shown here is derived from an EMBL/GenBank/DDBJ whole genome shotgun (WGS) entry which is preliminary data.</text>
</comment>